<dbReference type="PANTHER" id="PTHR31744:SF92">
    <property type="entry name" value="NAC DOMAIN-CONTAINING PROTEIN 87"/>
    <property type="match status" value="1"/>
</dbReference>
<dbReference type="AlphaFoldDB" id="A0A4D6LZC7"/>
<evidence type="ECO:0000256" key="3">
    <source>
        <dbReference type="ARBA" id="ARBA00023163"/>
    </source>
</evidence>
<dbReference type="SUPFAM" id="SSF101941">
    <property type="entry name" value="NAC domain"/>
    <property type="match status" value="1"/>
</dbReference>
<evidence type="ECO:0000313" key="8">
    <source>
        <dbReference type="Proteomes" id="UP000501690"/>
    </source>
</evidence>
<dbReference type="GO" id="GO:0005634">
    <property type="term" value="C:nucleus"/>
    <property type="evidence" value="ECO:0007669"/>
    <property type="project" value="UniProtKB-ARBA"/>
</dbReference>
<keyword evidence="8" id="KW-1185">Reference proteome</keyword>
<feature type="region of interest" description="Disordered" evidence="5">
    <location>
        <begin position="340"/>
        <end position="359"/>
    </location>
</feature>
<dbReference type="PROSITE" id="PS51005">
    <property type="entry name" value="NAC"/>
    <property type="match status" value="1"/>
</dbReference>
<organism evidence="7 8">
    <name type="scientific">Vigna unguiculata</name>
    <name type="common">Cowpea</name>
    <dbReference type="NCBI Taxonomy" id="3917"/>
    <lineage>
        <taxon>Eukaryota</taxon>
        <taxon>Viridiplantae</taxon>
        <taxon>Streptophyta</taxon>
        <taxon>Embryophyta</taxon>
        <taxon>Tracheophyta</taxon>
        <taxon>Spermatophyta</taxon>
        <taxon>Magnoliopsida</taxon>
        <taxon>eudicotyledons</taxon>
        <taxon>Gunneridae</taxon>
        <taxon>Pentapetalae</taxon>
        <taxon>rosids</taxon>
        <taxon>fabids</taxon>
        <taxon>Fabales</taxon>
        <taxon>Fabaceae</taxon>
        <taxon>Papilionoideae</taxon>
        <taxon>50 kb inversion clade</taxon>
        <taxon>NPAAA clade</taxon>
        <taxon>indigoferoid/millettioid clade</taxon>
        <taxon>Phaseoleae</taxon>
        <taxon>Vigna</taxon>
    </lineage>
</organism>
<accession>A0A4D6LZC7</accession>
<dbReference type="InterPro" id="IPR003441">
    <property type="entry name" value="NAC-dom"/>
</dbReference>
<evidence type="ECO:0000256" key="2">
    <source>
        <dbReference type="ARBA" id="ARBA00023125"/>
    </source>
</evidence>
<evidence type="ECO:0000259" key="6">
    <source>
        <dbReference type="PROSITE" id="PS51005"/>
    </source>
</evidence>
<keyword evidence="3" id="KW-0804">Transcription</keyword>
<keyword evidence="4" id="KW-0539">Nucleus</keyword>
<dbReference type="GO" id="GO:0000976">
    <property type="term" value="F:transcription cis-regulatory region binding"/>
    <property type="evidence" value="ECO:0007669"/>
    <property type="project" value="UniProtKB-ARBA"/>
</dbReference>
<dbReference type="Pfam" id="PF02365">
    <property type="entry name" value="NAM"/>
    <property type="match status" value="1"/>
</dbReference>
<dbReference type="OrthoDB" id="1424968at2759"/>
<evidence type="ECO:0000256" key="1">
    <source>
        <dbReference type="ARBA" id="ARBA00023015"/>
    </source>
</evidence>
<feature type="region of interest" description="Disordered" evidence="5">
    <location>
        <begin position="221"/>
        <end position="246"/>
    </location>
</feature>
<feature type="domain" description="NAC" evidence="6">
    <location>
        <begin position="17"/>
        <end position="168"/>
    </location>
</feature>
<dbReference type="GO" id="GO:0006355">
    <property type="term" value="P:regulation of DNA-templated transcription"/>
    <property type="evidence" value="ECO:0007669"/>
    <property type="project" value="InterPro"/>
</dbReference>
<sequence>MMEEAVVVNKGDEALDLPPGFRFHPTDEEIITCYLTEKVLNRGFSATAIGEADLNKCEPWDLPKKAKMGEKDWYFFCQRDRKYPTGLRTNRATQSGYWKATGKDKEIFKGKNNLVGMKKTLVFYRGRAPKGEKTNWVMHEFRLEGKFACYNVPKAAKDEWVVCKVFHKSNSDVNKRVLPNNPGIGLLRMNSIGEDLFDFSSLPPLVDPLFDQTSHNKHIHNDDFKGTTNSTNTHNTPSSVSSPKPPYYLPNFIDNNHHTMKPEEYRIYQNFNNASTSQGNFNSSNNPMGIGASNNHNPLQNSTFHMFQDYYMHQGKNSFQQCKMEQFSNTVVSASQDTCLSNDRNTDTSSVVSKQDNNNMGRNKALYEDLDQAPSSVATLSDLDCLWDDY</sequence>
<dbReference type="EMBL" id="CP039349">
    <property type="protein sequence ID" value="QCD93940.1"/>
    <property type="molecule type" value="Genomic_DNA"/>
</dbReference>
<evidence type="ECO:0000256" key="5">
    <source>
        <dbReference type="SAM" id="MobiDB-lite"/>
    </source>
</evidence>
<dbReference type="Gene3D" id="2.170.150.80">
    <property type="entry name" value="NAC domain"/>
    <property type="match status" value="1"/>
</dbReference>
<dbReference type="Proteomes" id="UP000501690">
    <property type="component" value="Linkage Group LG5"/>
</dbReference>
<evidence type="ECO:0000313" key="7">
    <source>
        <dbReference type="EMBL" id="QCD93940.1"/>
    </source>
</evidence>
<proteinExistence type="predicted"/>
<feature type="compositionally biased region" description="Low complexity" evidence="5">
    <location>
        <begin position="227"/>
        <end position="242"/>
    </location>
</feature>
<dbReference type="PANTHER" id="PTHR31744">
    <property type="entry name" value="PROTEIN CUP-SHAPED COTYLEDON 2-RELATED"/>
    <property type="match status" value="1"/>
</dbReference>
<dbReference type="SMR" id="A0A4D6LZC7"/>
<evidence type="ECO:0000256" key="4">
    <source>
        <dbReference type="ARBA" id="ARBA00023242"/>
    </source>
</evidence>
<protein>
    <recommendedName>
        <fullName evidence="6">NAC domain-containing protein</fullName>
    </recommendedName>
</protein>
<reference evidence="7 8" key="1">
    <citation type="submission" date="2019-04" db="EMBL/GenBank/DDBJ databases">
        <title>An improved genome assembly and genetic linkage map for asparagus bean, Vigna unguiculata ssp. sesquipedialis.</title>
        <authorList>
            <person name="Xia Q."/>
            <person name="Zhang R."/>
            <person name="Dong Y."/>
        </authorList>
    </citation>
    <scope>NUCLEOTIDE SEQUENCE [LARGE SCALE GENOMIC DNA]</scope>
    <source>
        <tissue evidence="7">Leaf</tissue>
    </source>
</reference>
<dbReference type="Gramene" id="Vigun04g110600.1.v1.2">
    <property type="protein sequence ID" value="Vigun04g110600.1.v1.2"/>
    <property type="gene ID" value="Vigun04g110600.v1.2"/>
</dbReference>
<gene>
    <name evidence="7" type="ORF">DEO72_LG5g2017</name>
</gene>
<keyword evidence="2" id="KW-0238">DNA-binding</keyword>
<dbReference type="InterPro" id="IPR036093">
    <property type="entry name" value="NAC_dom_sf"/>
</dbReference>
<keyword evidence="1" id="KW-0805">Transcription regulation</keyword>
<name>A0A4D6LZC7_VIGUN</name>
<dbReference type="FunFam" id="2.170.150.80:FF:000006">
    <property type="entry name" value="NAC domain-containing protein 100-like"/>
    <property type="match status" value="1"/>
</dbReference>